<dbReference type="InterPro" id="IPR018376">
    <property type="entry name" value="Enoyl-CoA_hyd/isom_CS"/>
</dbReference>
<evidence type="ECO:0000256" key="2">
    <source>
        <dbReference type="RuleBase" id="RU003707"/>
    </source>
</evidence>
<evidence type="ECO:0000256" key="1">
    <source>
        <dbReference type="ARBA" id="ARBA00005254"/>
    </source>
</evidence>
<dbReference type="InterPro" id="IPR029045">
    <property type="entry name" value="ClpP/crotonase-like_dom_sf"/>
</dbReference>
<dbReference type="PANTHER" id="PTHR11941">
    <property type="entry name" value="ENOYL-COA HYDRATASE-RELATED"/>
    <property type="match status" value="1"/>
</dbReference>
<evidence type="ECO:0000313" key="3">
    <source>
        <dbReference type="EMBL" id="SFU22915.1"/>
    </source>
</evidence>
<dbReference type="AlphaFoldDB" id="A0A1I7EGD0"/>
<accession>A0A1I7EGD0</accession>
<dbReference type="InterPro" id="IPR001753">
    <property type="entry name" value="Enoyl-CoA_hydra/iso"/>
</dbReference>
<dbReference type="EMBL" id="FPBH01000019">
    <property type="protein sequence ID" value="SFU22915.1"/>
    <property type="molecule type" value="Genomic_DNA"/>
</dbReference>
<dbReference type="OrthoDB" id="9777711at2"/>
<dbReference type="Proteomes" id="UP000198844">
    <property type="component" value="Unassembled WGS sequence"/>
</dbReference>
<sequence length="271" mass="29224">MQFTDQGQMESKITLTSSDDIAFVTMVNEARANSIDKTFCDELLGVLREVEGASKYRAVILQARGRIFSAGGELRQIFDGVQRSDSYLESLITALHAAIVTMRRLPIPVIASVQGAAAGAGFSLAMACDLVVASNTARFVVGYAKLGTSSDGGLSFHLARRLGAARALEILLTRDSLTADEARQLGLIQTIAEPASLQDATLALARKVIDVPVAAVREMKSLVGMVAEDNLERHLEQEKQAFLRCASTKEFSERVAQFIANSESPRRSTST</sequence>
<comment type="similarity">
    <text evidence="1 2">Belongs to the enoyl-CoA hydratase/isomerase family.</text>
</comment>
<evidence type="ECO:0000313" key="4">
    <source>
        <dbReference type="Proteomes" id="UP000198844"/>
    </source>
</evidence>
<proteinExistence type="inferred from homology"/>
<dbReference type="PROSITE" id="PS00166">
    <property type="entry name" value="ENOYL_COA_HYDRATASE"/>
    <property type="match status" value="1"/>
</dbReference>
<dbReference type="PANTHER" id="PTHR11941:SF133">
    <property type="entry name" value="1,2-EPOXYPHENYLACETYL-COA ISOMERASE"/>
    <property type="match status" value="1"/>
</dbReference>
<dbReference type="CDD" id="cd06558">
    <property type="entry name" value="crotonase-like"/>
    <property type="match status" value="1"/>
</dbReference>
<dbReference type="SUPFAM" id="SSF52096">
    <property type="entry name" value="ClpP/crotonase"/>
    <property type="match status" value="1"/>
</dbReference>
<dbReference type="GO" id="GO:0016853">
    <property type="term" value="F:isomerase activity"/>
    <property type="evidence" value="ECO:0007669"/>
    <property type="project" value="UniProtKB-KW"/>
</dbReference>
<dbReference type="Gene3D" id="3.90.226.10">
    <property type="entry name" value="2-enoyl-CoA Hydratase, Chain A, domain 1"/>
    <property type="match status" value="1"/>
</dbReference>
<keyword evidence="3" id="KW-0413">Isomerase</keyword>
<protein>
    <submittedName>
        <fullName evidence="3">2-(1,2-epoxy-1,2-dihydrophenyl)acetyl-CoA isomerase</fullName>
    </submittedName>
</protein>
<organism evidence="3 4">
    <name type="scientific">Paraburkholderia aspalathi</name>
    <dbReference type="NCBI Taxonomy" id="1324617"/>
    <lineage>
        <taxon>Bacteria</taxon>
        <taxon>Pseudomonadati</taxon>
        <taxon>Pseudomonadota</taxon>
        <taxon>Betaproteobacteria</taxon>
        <taxon>Burkholderiales</taxon>
        <taxon>Burkholderiaceae</taxon>
        <taxon>Paraburkholderia</taxon>
    </lineage>
</organism>
<dbReference type="Pfam" id="PF00378">
    <property type="entry name" value="ECH_1"/>
    <property type="match status" value="1"/>
</dbReference>
<dbReference type="GO" id="GO:0006635">
    <property type="term" value="P:fatty acid beta-oxidation"/>
    <property type="evidence" value="ECO:0007669"/>
    <property type="project" value="TreeGrafter"/>
</dbReference>
<reference evidence="3 4" key="1">
    <citation type="submission" date="2016-10" db="EMBL/GenBank/DDBJ databases">
        <authorList>
            <person name="de Groot N.N."/>
        </authorList>
    </citation>
    <scope>NUCLEOTIDE SEQUENCE [LARGE SCALE GENOMIC DNA]</scope>
    <source>
        <strain evidence="3 4">LMG 27731</strain>
    </source>
</reference>
<gene>
    <name evidence="3" type="ORF">SAMN05192563_1019111</name>
</gene>
<name>A0A1I7EGD0_9BURK</name>